<proteinExistence type="predicted"/>
<name>W9R9F1_9ROSA</name>
<evidence type="ECO:0000313" key="3">
    <source>
        <dbReference type="Proteomes" id="UP000030645"/>
    </source>
</evidence>
<keyword evidence="3" id="KW-1185">Reference proteome</keyword>
<evidence type="ECO:0000256" key="1">
    <source>
        <dbReference type="SAM" id="MobiDB-lite"/>
    </source>
</evidence>
<feature type="region of interest" description="Disordered" evidence="1">
    <location>
        <begin position="89"/>
        <end position="113"/>
    </location>
</feature>
<protein>
    <submittedName>
        <fullName evidence="2">Uncharacterized protein</fullName>
    </submittedName>
</protein>
<dbReference type="EMBL" id="KE344491">
    <property type="protein sequence ID" value="EXB63663.1"/>
    <property type="molecule type" value="Genomic_DNA"/>
</dbReference>
<organism evidence="2 3">
    <name type="scientific">Morus notabilis</name>
    <dbReference type="NCBI Taxonomy" id="981085"/>
    <lineage>
        <taxon>Eukaryota</taxon>
        <taxon>Viridiplantae</taxon>
        <taxon>Streptophyta</taxon>
        <taxon>Embryophyta</taxon>
        <taxon>Tracheophyta</taxon>
        <taxon>Spermatophyta</taxon>
        <taxon>Magnoliopsida</taxon>
        <taxon>eudicotyledons</taxon>
        <taxon>Gunneridae</taxon>
        <taxon>Pentapetalae</taxon>
        <taxon>rosids</taxon>
        <taxon>fabids</taxon>
        <taxon>Rosales</taxon>
        <taxon>Moraceae</taxon>
        <taxon>Moreae</taxon>
        <taxon>Morus</taxon>
    </lineage>
</organism>
<reference evidence="3" key="1">
    <citation type="submission" date="2013-01" db="EMBL/GenBank/DDBJ databases">
        <title>Draft Genome Sequence of a Mulberry Tree, Morus notabilis C.K. Schneid.</title>
        <authorList>
            <person name="He N."/>
            <person name="Zhao S."/>
        </authorList>
    </citation>
    <scope>NUCLEOTIDE SEQUENCE</scope>
</reference>
<gene>
    <name evidence="2" type="ORF">L484_027005</name>
</gene>
<accession>W9R9F1</accession>
<dbReference type="Proteomes" id="UP000030645">
    <property type="component" value="Unassembled WGS sequence"/>
</dbReference>
<sequence length="113" mass="12602">MLNIPLRLLTKIHGVNRTTQQQQHKESASLTATSLKMYGKMRHNLYVLRDRPRYLLLNVDRDRRSPILLLPPATVTAQCMPPLCNHHLSSSSTISPATSTSACSTAGAPARRR</sequence>
<dbReference type="AlphaFoldDB" id="W9R9F1"/>
<evidence type="ECO:0000313" key="2">
    <source>
        <dbReference type="EMBL" id="EXB63663.1"/>
    </source>
</evidence>